<evidence type="ECO:0000313" key="2">
    <source>
        <dbReference type="EMBL" id="CAB4869160.1"/>
    </source>
</evidence>
<sequence length="288" mass="31238">MSGQHLQKLGPLSGEDDVLDEGFVLRLVDDPVVGLLPWILMTMAVPPWGFETGMLVGFASSLALVGIAMTRGERPRMLESADAVLFGALVLIGLASQPGVDGWLNNHCDEVSNAALALLAFGSVALNMPFTEQYSRYRLAPLSIRVRKQVDKETAIAWGLGFSLATIAGGYGEWVINDSDNLWTGWILQTLPVVWAYLYTRWLDRRALATIPELAELDRPLALLVRDCAAWTVVSGLVGLAFGPRPDRGLGWLLLELSGLIMLAASLMLARRGELQTVPAMGPGRKSD</sequence>
<dbReference type="EMBL" id="CAFBLU010000007">
    <property type="protein sequence ID" value="CAB4869160.1"/>
    <property type="molecule type" value="Genomic_DNA"/>
</dbReference>
<feature type="transmembrane region" description="Helical" evidence="1">
    <location>
        <begin position="182"/>
        <end position="200"/>
    </location>
</feature>
<feature type="transmembrane region" description="Helical" evidence="1">
    <location>
        <begin position="221"/>
        <end position="243"/>
    </location>
</feature>
<reference evidence="2" key="1">
    <citation type="submission" date="2020-05" db="EMBL/GenBank/DDBJ databases">
        <authorList>
            <person name="Chiriac C."/>
            <person name="Salcher M."/>
            <person name="Ghai R."/>
            <person name="Kavagutti S V."/>
        </authorList>
    </citation>
    <scope>NUCLEOTIDE SEQUENCE</scope>
</reference>
<feature type="transmembrane region" description="Helical" evidence="1">
    <location>
        <begin position="111"/>
        <end position="130"/>
    </location>
</feature>
<gene>
    <name evidence="2" type="ORF">UFOPK3444_00626</name>
</gene>
<evidence type="ECO:0000256" key="1">
    <source>
        <dbReference type="SAM" id="Phobius"/>
    </source>
</evidence>
<name>A0A6J7DHZ4_9ZZZZ</name>
<organism evidence="2">
    <name type="scientific">freshwater metagenome</name>
    <dbReference type="NCBI Taxonomy" id="449393"/>
    <lineage>
        <taxon>unclassified sequences</taxon>
        <taxon>metagenomes</taxon>
        <taxon>ecological metagenomes</taxon>
    </lineage>
</organism>
<keyword evidence="1" id="KW-0472">Membrane</keyword>
<accession>A0A6J7DHZ4</accession>
<feature type="transmembrane region" description="Helical" evidence="1">
    <location>
        <begin position="249"/>
        <end position="270"/>
    </location>
</feature>
<feature type="transmembrane region" description="Helical" evidence="1">
    <location>
        <begin position="155"/>
        <end position="176"/>
    </location>
</feature>
<keyword evidence="1" id="KW-0812">Transmembrane</keyword>
<proteinExistence type="predicted"/>
<feature type="transmembrane region" description="Helical" evidence="1">
    <location>
        <begin position="81"/>
        <end position="99"/>
    </location>
</feature>
<keyword evidence="1" id="KW-1133">Transmembrane helix</keyword>
<feature type="transmembrane region" description="Helical" evidence="1">
    <location>
        <begin position="48"/>
        <end position="69"/>
    </location>
</feature>
<protein>
    <submittedName>
        <fullName evidence="2">Unannotated protein</fullName>
    </submittedName>
</protein>
<dbReference type="AlphaFoldDB" id="A0A6J7DHZ4"/>